<evidence type="ECO:0000256" key="1">
    <source>
        <dbReference type="PROSITE-ProRule" id="PRU00047"/>
    </source>
</evidence>
<accession>A0AAV4MA89</accession>
<dbReference type="Gene3D" id="4.10.60.10">
    <property type="entry name" value="Zinc finger, CCHC-type"/>
    <property type="match status" value="1"/>
</dbReference>
<dbReference type="Pfam" id="PF00098">
    <property type="entry name" value="zf-CCHC"/>
    <property type="match status" value="1"/>
</dbReference>
<protein>
    <recommendedName>
        <fullName evidence="2">CCHC-type domain-containing protein</fullName>
    </recommendedName>
</protein>
<evidence type="ECO:0000313" key="3">
    <source>
        <dbReference type="EMBL" id="GIX67724.1"/>
    </source>
</evidence>
<dbReference type="Proteomes" id="UP001054945">
    <property type="component" value="Unassembled WGS sequence"/>
</dbReference>
<dbReference type="EMBL" id="BPLR01001896">
    <property type="protein sequence ID" value="GIX67724.1"/>
    <property type="molecule type" value="Genomic_DNA"/>
</dbReference>
<dbReference type="GO" id="GO:0003676">
    <property type="term" value="F:nucleic acid binding"/>
    <property type="evidence" value="ECO:0007669"/>
    <property type="project" value="InterPro"/>
</dbReference>
<feature type="domain" description="CCHC-type" evidence="2">
    <location>
        <begin position="17"/>
        <end position="32"/>
    </location>
</feature>
<sequence>MQDGRESASENTSTPLCFKCGKFGHVSKACKQEKEICTNCGNLDHSSNNGRNNKLDDAFIYDYAVKIRECINLREAAEEASKKFTNETSNPAFYTSLEALGEAKRTLEAVLASFPGLTMLNSPKNLTDVDAAVFREFYKRNEIIL</sequence>
<evidence type="ECO:0000259" key="2">
    <source>
        <dbReference type="PROSITE" id="PS50158"/>
    </source>
</evidence>
<name>A0AAV4MA89_CAEEX</name>
<keyword evidence="1" id="KW-0479">Metal-binding</keyword>
<dbReference type="InterPro" id="IPR001878">
    <property type="entry name" value="Znf_CCHC"/>
</dbReference>
<keyword evidence="4" id="KW-1185">Reference proteome</keyword>
<evidence type="ECO:0000313" key="4">
    <source>
        <dbReference type="Proteomes" id="UP001054945"/>
    </source>
</evidence>
<dbReference type="PROSITE" id="PS50158">
    <property type="entry name" value="ZF_CCHC"/>
    <property type="match status" value="1"/>
</dbReference>
<keyword evidence="1" id="KW-0863">Zinc-finger</keyword>
<dbReference type="SMART" id="SM00343">
    <property type="entry name" value="ZnF_C2HC"/>
    <property type="match status" value="2"/>
</dbReference>
<dbReference type="GO" id="GO:0008270">
    <property type="term" value="F:zinc ion binding"/>
    <property type="evidence" value="ECO:0007669"/>
    <property type="project" value="UniProtKB-KW"/>
</dbReference>
<dbReference type="SUPFAM" id="SSF57756">
    <property type="entry name" value="Retrovirus zinc finger-like domains"/>
    <property type="match status" value="1"/>
</dbReference>
<dbReference type="AlphaFoldDB" id="A0AAV4MA89"/>
<proteinExistence type="predicted"/>
<organism evidence="3 4">
    <name type="scientific">Caerostris extrusa</name>
    <name type="common">Bark spider</name>
    <name type="synonym">Caerostris bankana</name>
    <dbReference type="NCBI Taxonomy" id="172846"/>
    <lineage>
        <taxon>Eukaryota</taxon>
        <taxon>Metazoa</taxon>
        <taxon>Ecdysozoa</taxon>
        <taxon>Arthropoda</taxon>
        <taxon>Chelicerata</taxon>
        <taxon>Arachnida</taxon>
        <taxon>Araneae</taxon>
        <taxon>Araneomorphae</taxon>
        <taxon>Entelegynae</taxon>
        <taxon>Araneoidea</taxon>
        <taxon>Araneidae</taxon>
        <taxon>Caerostris</taxon>
    </lineage>
</organism>
<comment type="caution">
    <text evidence="3">The sequence shown here is derived from an EMBL/GenBank/DDBJ whole genome shotgun (WGS) entry which is preliminary data.</text>
</comment>
<reference evidence="3 4" key="1">
    <citation type="submission" date="2021-06" db="EMBL/GenBank/DDBJ databases">
        <title>Caerostris extrusa draft genome.</title>
        <authorList>
            <person name="Kono N."/>
            <person name="Arakawa K."/>
        </authorList>
    </citation>
    <scope>NUCLEOTIDE SEQUENCE [LARGE SCALE GENOMIC DNA]</scope>
</reference>
<dbReference type="InterPro" id="IPR036875">
    <property type="entry name" value="Znf_CCHC_sf"/>
</dbReference>
<gene>
    <name evidence="3" type="ORF">CEXT_55991</name>
</gene>
<keyword evidence="1" id="KW-0862">Zinc</keyword>